<dbReference type="PROSITE" id="PS50931">
    <property type="entry name" value="HTH_LYSR"/>
    <property type="match status" value="1"/>
</dbReference>
<dbReference type="EMBL" id="MJMI01000055">
    <property type="protein sequence ID" value="OLQ95046.1"/>
    <property type="molecule type" value="Genomic_DNA"/>
</dbReference>
<dbReference type="SUPFAM" id="SSF46785">
    <property type="entry name" value="Winged helix' DNA-binding domain"/>
    <property type="match status" value="1"/>
</dbReference>
<accession>A0ABX3FLF2</accession>
<dbReference type="PANTHER" id="PTHR30537">
    <property type="entry name" value="HTH-TYPE TRANSCRIPTIONAL REGULATOR"/>
    <property type="match status" value="1"/>
</dbReference>
<comment type="similarity">
    <text evidence="1">Belongs to the LysR transcriptional regulatory family.</text>
</comment>
<keyword evidence="7" id="KW-1185">Reference proteome</keyword>
<dbReference type="Pfam" id="PF00126">
    <property type="entry name" value="HTH_1"/>
    <property type="match status" value="1"/>
</dbReference>
<dbReference type="InterPro" id="IPR058163">
    <property type="entry name" value="LysR-type_TF_proteobact-type"/>
</dbReference>
<evidence type="ECO:0000313" key="6">
    <source>
        <dbReference type="EMBL" id="OLQ95046.1"/>
    </source>
</evidence>
<evidence type="ECO:0000256" key="2">
    <source>
        <dbReference type="ARBA" id="ARBA00023015"/>
    </source>
</evidence>
<organism evidence="6 7">
    <name type="scientific">Vibrio ponticus</name>
    <dbReference type="NCBI Taxonomy" id="265668"/>
    <lineage>
        <taxon>Bacteria</taxon>
        <taxon>Pseudomonadati</taxon>
        <taxon>Pseudomonadota</taxon>
        <taxon>Gammaproteobacteria</taxon>
        <taxon>Vibrionales</taxon>
        <taxon>Vibrionaceae</taxon>
        <taxon>Vibrio</taxon>
    </lineage>
</organism>
<dbReference type="PANTHER" id="PTHR30537:SF5">
    <property type="entry name" value="HTH-TYPE TRANSCRIPTIONAL ACTIVATOR TTDR-RELATED"/>
    <property type="match status" value="1"/>
</dbReference>
<evidence type="ECO:0000313" key="7">
    <source>
        <dbReference type="Proteomes" id="UP000186206"/>
    </source>
</evidence>
<keyword evidence="4" id="KW-0804">Transcription</keyword>
<dbReference type="Pfam" id="PF03466">
    <property type="entry name" value="LysR_substrate"/>
    <property type="match status" value="1"/>
</dbReference>
<protein>
    <submittedName>
        <fullName evidence="6">LysR family transcriptional regulator</fullName>
    </submittedName>
</protein>
<evidence type="ECO:0000256" key="4">
    <source>
        <dbReference type="ARBA" id="ARBA00023163"/>
    </source>
</evidence>
<evidence type="ECO:0000256" key="1">
    <source>
        <dbReference type="ARBA" id="ARBA00009437"/>
    </source>
</evidence>
<dbReference type="InterPro" id="IPR005119">
    <property type="entry name" value="LysR_subst-bd"/>
</dbReference>
<gene>
    <name evidence="6" type="ORF">BIY21_07445</name>
</gene>
<comment type="caution">
    <text evidence="6">The sequence shown here is derived from an EMBL/GenBank/DDBJ whole genome shotgun (WGS) entry which is preliminary data.</text>
</comment>
<dbReference type="Proteomes" id="UP000186206">
    <property type="component" value="Unassembled WGS sequence"/>
</dbReference>
<dbReference type="SUPFAM" id="SSF53850">
    <property type="entry name" value="Periplasmic binding protein-like II"/>
    <property type="match status" value="1"/>
</dbReference>
<name>A0ABX3FLF2_9VIBR</name>
<keyword evidence="3" id="KW-0238">DNA-binding</keyword>
<keyword evidence="2" id="KW-0805">Transcription regulation</keyword>
<dbReference type="InterPro" id="IPR000847">
    <property type="entry name" value="LysR_HTH_N"/>
</dbReference>
<dbReference type="CDD" id="cd08422">
    <property type="entry name" value="PBP2_CrgA_like"/>
    <property type="match status" value="1"/>
</dbReference>
<sequence>MDKYRNMQLFCTVVDQGSFAKAAKSLKLTPAIVGRHIAALENQLGFVLLNRTTRSMQLTPGGRGYYEGARAILNEIDALEDSLSSTHQVNPTGLIRLSAPDAMGPILMQAIKLFRHDYPNIRFDLVLANQQLDLIKHEIDLTFRFAFELQDSSYIATKLGQTTMGLYASPGYLQLRGTPTNLTDLEQHDCLHMGTNRYGDNWILSVDGRNVTFRQPWIAVISDTHTLIQAVIDEMGIVMLPKIFVSQPLSKGELVEIKGIAEFPPVGIYGMYPTRKHIPYRLSLFLDHLKQWMPHNLPNIV</sequence>
<dbReference type="InterPro" id="IPR036388">
    <property type="entry name" value="WH-like_DNA-bd_sf"/>
</dbReference>
<dbReference type="InterPro" id="IPR036390">
    <property type="entry name" value="WH_DNA-bd_sf"/>
</dbReference>
<evidence type="ECO:0000256" key="3">
    <source>
        <dbReference type="ARBA" id="ARBA00023125"/>
    </source>
</evidence>
<dbReference type="RefSeq" id="WP_075648097.1">
    <property type="nucleotide sequence ID" value="NZ_AP019658.1"/>
</dbReference>
<evidence type="ECO:0000259" key="5">
    <source>
        <dbReference type="PROSITE" id="PS50931"/>
    </source>
</evidence>
<feature type="domain" description="HTH lysR-type" evidence="5">
    <location>
        <begin position="1"/>
        <end position="59"/>
    </location>
</feature>
<dbReference type="Gene3D" id="1.10.10.10">
    <property type="entry name" value="Winged helix-like DNA-binding domain superfamily/Winged helix DNA-binding domain"/>
    <property type="match status" value="1"/>
</dbReference>
<dbReference type="Gene3D" id="3.40.190.290">
    <property type="match status" value="1"/>
</dbReference>
<reference evidence="6 7" key="1">
    <citation type="submission" date="2016-09" db="EMBL/GenBank/DDBJ databases">
        <title>Genomic Taxonomy of the Vibrionaceae.</title>
        <authorList>
            <person name="Gonzalez-Castillo A."/>
            <person name="Gomez-Gil B."/>
            <person name="Enciso-Ibarra K."/>
        </authorList>
    </citation>
    <scope>NUCLEOTIDE SEQUENCE [LARGE SCALE GENOMIC DNA]</scope>
    <source>
        <strain evidence="6 7">CAIM 1731</strain>
    </source>
</reference>
<proteinExistence type="inferred from homology"/>